<protein>
    <submittedName>
        <fullName evidence="2">Transcriptional regulator</fullName>
    </submittedName>
</protein>
<dbReference type="Proteomes" id="UP000234839">
    <property type="component" value="Unassembled WGS sequence"/>
</dbReference>
<dbReference type="InterPro" id="IPR007684">
    <property type="entry name" value="Znf_Ogr/Delta"/>
</dbReference>
<proteinExistence type="predicted"/>
<dbReference type="EMBL" id="PJCP01000001">
    <property type="protein sequence ID" value="PLV26036.1"/>
    <property type="molecule type" value="Genomic_DNA"/>
</dbReference>
<evidence type="ECO:0000313" key="4">
    <source>
        <dbReference type="Proteomes" id="UP000234839"/>
    </source>
</evidence>
<evidence type="ECO:0000259" key="1">
    <source>
        <dbReference type="Pfam" id="PF04606"/>
    </source>
</evidence>
<organism evidence="2 5">
    <name type="scientific">Pseudomonas guariconensis</name>
    <dbReference type="NCBI Taxonomy" id="1288410"/>
    <lineage>
        <taxon>Bacteria</taxon>
        <taxon>Pseudomonadati</taxon>
        <taxon>Pseudomonadota</taxon>
        <taxon>Gammaproteobacteria</taxon>
        <taxon>Pseudomonadales</taxon>
        <taxon>Pseudomonadaceae</taxon>
        <taxon>Pseudomonas</taxon>
    </lineage>
</organism>
<name>A0AAX0W3R3_9PSED</name>
<evidence type="ECO:0000313" key="3">
    <source>
        <dbReference type="EMBL" id="PLV26036.1"/>
    </source>
</evidence>
<accession>A0AAX0W3R3</accession>
<gene>
    <name evidence="2" type="ORF">CXG49_01015</name>
    <name evidence="3" type="ORF">CXG53_01015</name>
</gene>
<dbReference type="AlphaFoldDB" id="A0AAX0W3R3"/>
<dbReference type="Pfam" id="PF04606">
    <property type="entry name" value="Ogr_Delta"/>
    <property type="match status" value="1"/>
</dbReference>
<comment type="caution">
    <text evidence="2">The sequence shown here is derived from an EMBL/GenBank/DDBJ whole genome shotgun (WGS) entry which is preliminary data.</text>
</comment>
<feature type="domain" description="Zinc finger Ogr/Delta-type" evidence="1">
    <location>
        <begin position="5"/>
        <end position="50"/>
    </location>
</feature>
<dbReference type="Proteomes" id="UP000234878">
    <property type="component" value="Unassembled WGS sequence"/>
</dbReference>
<sequence length="86" mass="9855">MRIYCTTCGHKGRINSREEVTRTYVKLYCQCLDATCGHTWVSTLAFSHTLRPSAQHLDTLIVDRFRSMPADQQQELVKFLKAHAVA</sequence>
<dbReference type="RefSeq" id="WP_102081100.1">
    <property type="nucleotide sequence ID" value="NZ_JAMYBG010000002.1"/>
</dbReference>
<dbReference type="EMBL" id="PJCQ01000001">
    <property type="protein sequence ID" value="PLV21159.1"/>
    <property type="molecule type" value="Genomic_DNA"/>
</dbReference>
<reference evidence="4 5" key="1">
    <citation type="submission" date="2017-12" db="EMBL/GenBank/DDBJ databases">
        <title>Detection of the carbapenemase gene blaVIM-5 in members of the Pseudomonas putida group isolated from polluted Nigerian wetlands.</title>
        <authorList>
            <person name="Adelowo O."/>
            <person name="Vollmers J."/>
            <person name="Maeusezahl I."/>
            <person name="Kaster A.-K."/>
            <person name="Mueller J.A."/>
        </authorList>
    </citation>
    <scope>NUCLEOTIDE SEQUENCE [LARGE SCALE GENOMIC DNA]</scope>
    <source>
        <strain evidence="3 4">MR119</strain>
        <strain evidence="2 5">MR144</strain>
    </source>
</reference>
<keyword evidence="4" id="KW-1185">Reference proteome</keyword>
<evidence type="ECO:0000313" key="2">
    <source>
        <dbReference type="EMBL" id="PLV21159.1"/>
    </source>
</evidence>
<evidence type="ECO:0000313" key="5">
    <source>
        <dbReference type="Proteomes" id="UP000234878"/>
    </source>
</evidence>